<keyword evidence="2" id="KW-0238">DNA-binding</keyword>
<organism evidence="5 6">
    <name type="scientific">Caenorhabditis japonica</name>
    <dbReference type="NCBI Taxonomy" id="281687"/>
    <lineage>
        <taxon>Eukaryota</taxon>
        <taxon>Metazoa</taxon>
        <taxon>Ecdysozoa</taxon>
        <taxon>Nematoda</taxon>
        <taxon>Chromadorea</taxon>
        <taxon>Rhabditida</taxon>
        <taxon>Rhabditina</taxon>
        <taxon>Rhabditomorpha</taxon>
        <taxon>Rhabditoidea</taxon>
        <taxon>Rhabditidae</taxon>
        <taxon>Peloderinae</taxon>
        <taxon>Caenorhabditis</taxon>
    </lineage>
</organism>
<dbReference type="SUPFAM" id="SSF46689">
    <property type="entry name" value="Homeodomain-like"/>
    <property type="match status" value="1"/>
</dbReference>
<reference evidence="6" key="1">
    <citation type="submission" date="2010-08" db="EMBL/GenBank/DDBJ databases">
        <authorList>
            <consortium name="Caenorhabditis japonica Sequencing Consortium"/>
            <person name="Wilson R.K."/>
        </authorList>
    </citation>
    <scope>NUCLEOTIDE SEQUENCE [LARGE SCALE GENOMIC DNA]</scope>
    <source>
        <strain evidence="6">DF5081</strain>
    </source>
</reference>
<evidence type="ECO:0000256" key="3">
    <source>
        <dbReference type="SAM" id="MobiDB-lite"/>
    </source>
</evidence>
<dbReference type="InterPro" id="IPR006600">
    <property type="entry name" value="HTH_CenpB_DNA-bd_dom"/>
</dbReference>
<evidence type="ECO:0000313" key="6">
    <source>
        <dbReference type="Proteomes" id="UP000005237"/>
    </source>
</evidence>
<feature type="region of interest" description="Disordered" evidence="3">
    <location>
        <begin position="699"/>
        <end position="727"/>
    </location>
</feature>
<dbReference type="SMART" id="SM00674">
    <property type="entry name" value="CENPB"/>
    <property type="match status" value="1"/>
</dbReference>
<feature type="region of interest" description="Disordered" evidence="3">
    <location>
        <begin position="1"/>
        <end position="33"/>
    </location>
</feature>
<dbReference type="Gene3D" id="1.10.10.60">
    <property type="entry name" value="Homeodomain-like"/>
    <property type="match status" value="1"/>
</dbReference>
<reference evidence="5" key="2">
    <citation type="submission" date="2022-06" db="UniProtKB">
        <authorList>
            <consortium name="EnsemblMetazoa"/>
        </authorList>
    </citation>
    <scope>IDENTIFICATION</scope>
    <source>
        <strain evidence="5">DF5081</strain>
    </source>
</reference>
<feature type="region of interest" description="Disordered" evidence="3">
    <location>
        <begin position="430"/>
        <end position="456"/>
    </location>
</feature>
<evidence type="ECO:0000313" key="5">
    <source>
        <dbReference type="EnsemblMetazoa" id="CJA18788b.1"/>
    </source>
</evidence>
<dbReference type="InterPro" id="IPR009057">
    <property type="entry name" value="Homeodomain-like_sf"/>
</dbReference>
<feature type="domain" description="HTH CENPB-type" evidence="4">
    <location>
        <begin position="460"/>
        <end position="531"/>
    </location>
</feature>
<comment type="subcellular location">
    <subcellularLocation>
        <location evidence="1">Nucleus</location>
    </subcellularLocation>
</comment>
<name>A0A8R1I5I0_CAEJA</name>
<evidence type="ECO:0000256" key="1">
    <source>
        <dbReference type="ARBA" id="ARBA00004123"/>
    </source>
</evidence>
<dbReference type="PROSITE" id="PS51253">
    <property type="entry name" value="HTH_CENPB"/>
    <property type="match status" value="1"/>
</dbReference>
<dbReference type="PANTHER" id="PTHR19303">
    <property type="entry name" value="TRANSPOSON"/>
    <property type="match status" value="1"/>
</dbReference>
<proteinExistence type="predicted"/>
<dbReference type="EnsemblMetazoa" id="CJA18788b.1">
    <property type="protein sequence ID" value="CJA18788b.1"/>
    <property type="gene ID" value="WBGene00137991"/>
</dbReference>
<keyword evidence="6" id="KW-1185">Reference proteome</keyword>
<dbReference type="Proteomes" id="UP000005237">
    <property type="component" value="Unassembled WGS sequence"/>
</dbReference>
<dbReference type="PANTHER" id="PTHR19303:SF71">
    <property type="entry name" value="ZINC FINGER PHD-TYPE DOMAIN-CONTAINING PROTEIN"/>
    <property type="match status" value="1"/>
</dbReference>
<dbReference type="GO" id="GO:0003677">
    <property type="term" value="F:DNA binding"/>
    <property type="evidence" value="ECO:0007669"/>
    <property type="project" value="UniProtKB-KW"/>
</dbReference>
<dbReference type="GO" id="GO:0005634">
    <property type="term" value="C:nucleus"/>
    <property type="evidence" value="ECO:0007669"/>
    <property type="project" value="UniProtKB-SubCell"/>
</dbReference>
<feature type="compositionally biased region" description="Basic residues" evidence="3">
    <location>
        <begin position="1"/>
        <end position="10"/>
    </location>
</feature>
<protein>
    <submittedName>
        <fullName evidence="5">HTH CENPB-type domain-containing protein</fullName>
    </submittedName>
</protein>
<dbReference type="AlphaFoldDB" id="A0A8R1I5I0"/>
<dbReference type="Pfam" id="PF03221">
    <property type="entry name" value="HTH_Tnp_Tc5"/>
    <property type="match status" value="1"/>
</dbReference>
<evidence type="ECO:0000256" key="2">
    <source>
        <dbReference type="ARBA" id="ARBA00023125"/>
    </source>
</evidence>
<evidence type="ECO:0000259" key="4">
    <source>
        <dbReference type="PROSITE" id="PS51253"/>
    </source>
</evidence>
<feature type="compositionally biased region" description="Low complexity" evidence="3">
    <location>
        <begin position="706"/>
        <end position="727"/>
    </location>
</feature>
<accession>A0A8R1I5I0</accession>
<dbReference type="InterPro" id="IPR050863">
    <property type="entry name" value="CenT-Element_Derived"/>
</dbReference>
<sequence length="727" mass="81476">MLPTARRRRSVAIEDPDGIELSPKRAGTQTQTRTPMATVGDQFCQPSSENKTGTNNLLQRDLEDLRCKGVNLTVKQLLAKSFKNYRSRQSLTSERATEIMNKTLSENDVPDGALLSGTPMIPPTVRIGSMLLEQIECEEIQREMRIPYEFPVKREEKHSTLQSALESLASQSNESTAVAAGLDDYANQLLTTHTFTKHDLPPEPLAYPGNHLPWPVLWKSVPSYRQGDIYIFVGDTVYAPMSGIIKAGQFLVPLDVPVGFKIEEKHVEVTLRELLAANGVNLANAQHYRMLQGFLQKAGVHIRADYADRLRGIGAKLKLLPPIDLTMGTLPLICKYPDIYMTALGRRLHGAVVVDTSGDHAPIRNQTFLTTIYSEPLTFELRRQILIHFDAEIALKTIADRYKCTIRSVHETIGTRILIERHRIDEHLLENPLDTPSGSEDVPLDEKTTPTSTIGDVMRPRNKIRRTHYVDLNKLVWKHFKDCQASGVQINGKHLKDQAMRYAKEMGLESFRGSEGWLDAFKRRHRIDLKTMTGFPVCYENDMFDEVDKECRDLSPLEHHHLHQNSFMSNHHHNRPEDFATNFFSNLTFPSVPEPTPSSSSSSTLQNMINMMNHSSTSSSSTSGVFQSAPHSELLTSSSGEFGEIPNNQDTIYNVMRSCQIKVADKEVSHALDTLRTYILARDPPAMSLLVPLQERLAETSTNSVSQADAPAAQTQPQQSSVTASTS</sequence>